<evidence type="ECO:0000313" key="3">
    <source>
        <dbReference type="Proteomes" id="UP001348817"/>
    </source>
</evidence>
<keyword evidence="1" id="KW-0472">Membrane</keyword>
<dbReference type="Proteomes" id="UP001348817">
    <property type="component" value="Chromosome"/>
</dbReference>
<dbReference type="KEGG" id="fax:FUAX_34110"/>
<feature type="transmembrane region" description="Helical" evidence="1">
    <location>
        <begin position="119"/>
        <end position="137"/>
    </location>
</feature>
<dbReference type="EMBL" id="AP025314">
    <property type="protein sequence ID" value="BDD10979.1"/>
    <property type="molecule type" value="Genomic_DNA"/>
</dbReference>
<evidence type="ECO:0000313" key="2">
    <source>
        <dbReference type="EMBL" id="BDD10979.1"/>
    </source>
</evidence>
<name>A0AAU9CFN5_9BACT</name>
<accession>A0AAU9CFN5</accession>
<keyword evidence="1" id="KW-1133">Transmembrane helix</keyword>
<sequence length="233" mass="26689">MTTERSIKNNEGYCHFLDSGIVFTATPDATNYLSEFKAERKSRYMAMVVPALLCLSAAILAVSVYLKKDGKVMYTALTMFFGLLLEIIISVFVIKRETPKIKKASVIDIEIKRGISKRTFVLIFLSLAAILLFLPINLTIEEIFMIIGIPLLILLLIFLFSERNDGKVTDKTWWPPFIGRKELCIRYQESGRIRKKTFALEDLDEEKLLRILKVEGYPSSLLQVNRHKKTGFL</sequence>
<feature type="transmembrane region" description="Helical" evidence="1">
    <location>
        <begin position="44"/>
        <end position="66"/>
    </location>
</feature>
<protein>
    <submittedName>
        <fullName evidence="2">Uncharacterized protein</fullName>
    </submittedName>
</protein>
<gene>
    <name evidence="2" type="ORF">FUAX_34110</name>
</gene>
<feature type="transmembrane region" description="Helical" evidence="1">
    <location>
        <begin position="143"/>
        <end position="161"/>
    </location>
</feature>
<evidence type="ECO:0000256" key="1">
    <source>
        <dbReference type="SAM" id="Phobius"/>
    </source>
</evidence>
<dbReference type="RefSeq" id="WP_338392503.1">
    <property type="nucleotide sequence ID" value="NZ_AP025314.1"/>
</dbReference>
<proteinExistence type="predicted"/>
<reference evidence="2 3" key="1">
    <citation type="submission" date="2021-12" db="EMBL/GenBank/DDBJ databases">
        <title>Genome sequencing of bacteria with rrn-lacking chromosome and rrn-plasmid.</title>
        <authorList>
            <person name="Anda M."/>
            <person name="Iwasaki W."/>
        </authorList>
    </citation>
    <scope>NUCLEOTIDE SEQUENCE [LARGE SCALE GENOMIC DNA]</scope>
    <source>
        <strain evidence="2 3">DSM 100852</strain>
    </source>
</reference>
<feature type="transmembrane region" description="Helical" evidence="1">
    <location>
        <begin position="72"/>
        <end position="94"/>
    </location>
</feature>
<keyword evidence="1" id="KW-0812">Transmembrane</keyword>
<organism evidence="2 3">
    <name type="scientific">Fulvitalea axinellae</name>
    <dbReference type="NCBI Taxonomy" id="1182444"/>
    <lineage>
        <taxon>Bacteria</taxon>
        <taxon>Pseudomonadati</taxon>
        <taxon>Bacteroidota</taxon>
        <taxon>Cytophagia</taxon>
        <taxon>Cytophagales</taxon>
        <taxon>Persicobacteraceae</taxon>
        <taxon>Fulvitalea</taxon>
    </lineage>
</organism>
<dbReference type="AlphaFoldDB" id="A0AAU9CFN5"/>
<keyword evidence="3" id="KW-1185">Reference proteome</keyword>